<dbReference type="InterPro" id="IPR036640">
    <property type="entry name" value="ABC1_TM_sf"/>
</dbReference>
<dbReference type="GO" id="GO:0016887">
    <property type="term" value="F:ATP hydrolysis activity"/>
    <property type="evidence" value="ECO:0007669"/>
    <property type="project" value="InterPro"/>
</dbReference>
<dbReference type="PROSITE" id="PS00211">
    <property type="entry name" value="ABC_TRANSPORTER_1"/>
    <property type="match status" value="1"/>
</dbReference>
<keyword evidence="5 10" id="KW-0812">Transmembrane</keyword>
<proteinExistence type="inferred from homology"/>
<evidence type="ECO:0000256" key="4">
    <source>
        <dbReference type="ARBA" id="ARBA00022475"/>
    </source>
</evidence>
<dbReference type="GO" id="GO:0005524">
    <property type="term" value="F:ATP binding"/>
    <property type="evidence" value="ECO:0007669"/>
    <property type="project" value="UniProtKB-KW"/>
</dbReference>
<evidence type="ECO:0000313" key="14">
    <source>
        <dbReference type="Proteomes" id="UP000664096"/>
    </source>
</evidence>
<evidence type="ECO:0000256" key="2">
    <source>
        <dbReference type="ARBA" id="ARBA00005417"/>
    </source>
</evidence>
<dbReference type="Pfam" id="PF00005">
    <property type="entry name" value="ABC_tran"/>
    <property type="match status" value="1"/>
</dbReference>
<reference evidence="13" key="1">
    <citation type="submission" date="2020-12" db="EMBL/GenBank/DDBJ databases">
        <title>Oil enriched cultivation method for isolating marine PHA-producing bacteria.</title>
        <authorList>
            <person name="Zheng W."/>
            <person name="Yu S."/>
            <person name="Huang Y."/>
        </authorList>
    </citation>
    <scope>NUCLEOTIDE SEQUENCE</scope>
    <source>
        <strain evidence="13">SY-2-12</strain>
    </source>
</reference>
<dbReference type="PROSITE" id="PS50929">
    <property type="entry name" value="ABC_TM1F"/>
    <property type="match status" value="1"/>
</dbReference>
<comment type="caution">
    <text evidence="13">The sequence shown here is derived from an EMBL/GenBank/DDBJ whole genome shotgun (WGS) entry which is preliminary data.</text>
</comment>
<accession>A0A939J6F6</accession>
<evidence type="ECO:0000256" key="10">
    <source>
        <dbReference type="SAM" id="Phobius"/>
    </source>
</evidence>
<dbReference type="InterPro" id="IPR017871">
    <property type="entry name" value="ABC_transporter-like_CS"/>
</dbReference>
<evidence type="ECO:0000313" key="13">
    <source>
        <dbReference type="EMBL" id="MBN9672749.1"/>
    </source>
</evidence>
<keyword evidence="7" id="KW-0067">ATP-binding</keyword>
<evidence type="ECO:0000259" key="12">
    <source>
        <dbReference type="PROSITE" id="PS50929"/>
    </source>
</evidence>
<name>A0A939J6F6_9HYPH</name>
<dbReference type="InterPro" id="IPR027417">
    <property type="entry name" value="P-loop_NTPase"/>
</dbReference>
<dbReference type="Gene3D" id="1.20.1560.10">
    <property type="entry name" value="ABC transporter type 1, transmembrane domain"/>
    <property type="match status" value="1"/>
</dbReference>
<dbReference type="GO" id="GO:0140359">
    <property type="term" value="F:ABC-type transporter activity"/>
    <property type="evidence" value="ECO:0007669"/>
    <property type="project" value="InterPro"/>
</dbReference>
<sequence>MLALIFASSLLNLLALNGPLFMLQVYDRVLASGSIQTLVALCVLAGVLYSFQAIMDALRARLLLRLGEGFDARFSSEVLSAIARAPLRTRLPGDGQQPMRDLDCVRAFLAGPGPGAFFDLPWVPFYLAVCFLLHFWLGVTALAGAVLMFAITLASDIAVRGPARTATQKGVERAALSESARRNAESIRAMGMEHSIHVRWQDSNDAYLNANRKSADFGSAMNGASRSLRQALQSAILAVGAWLVIQQEASAGVMIAASIMMGRAMAPVDTAISQWKHFVTARQGWQRLKTIVRDFGTQERVLKLPPPARSLQVSDIVVVPPGGQAPGLANISFLLEAGSALGVIGPSGCGKTTLARAIAGIWQTVRGEIRIDGATLDQWDPAYLGRHVGYLPQSAELFEGTIAQNIARFQHDASDASIVDAAKAARAHDFITALPQGYQTVIGIDGAGLSGGQKQRIGLARALYGDPFLLVLDEPNANLDAGGEAGLLEAIQHQKDRNGIAVVIAHRPSAMAAVDQILLLENGRAKSYGPKEQVLAQVLKKPVPAATSPGAQMINPLRVVANGSVQGDIQTAPMTEQGKENE</sequence>
<dbReference type="GO" id="GO:0030256">
    <property type="term" value="C:type I protein secretion system complex"/>
    <property type="evidence" value="ECO:0007669"/>
    <property type="project" value="InterPro"/>
</dbReference>
<dbReference type="GO" id="GO:0034040">
    <property type="term" value="F:ATPase-coupled lipid transmembrane transporter activity"/>
    <property type="evidence" value="ECO:0007669"/>
    <property type="project" value="TreeGrafter"/>
</dbReference>
<dbReference type="PANTHER" id="PTHR24221">
    <property type="entry name" value="ATP-BINDING CASSETTE SUB-FAMILY B"/>
    <property type="match status" value="1"/>
</dbReference>
<keyword evidence="9 10" id="KW-0472">Membrane</keyword>
<dbReference type="InterPro" id="IPR010128">
    <property type="entry name" value="ATPase_T1SS_PrtD-like"/>
</dbReference>
<dbReference type="PANTHER" id="PTHR24221:SF248">
    <property type="entry name" value="ABC TRANSPORTER TRANSMEMBRANE REGION"/>
    <property type="match status" value="1"/>
</dbReference>
<protein>
    <submittedName>
        <fullName evidence="13">Type I secretion system permease/ATPase</fullName>
    </submittedName>
</protein>
<dbReference type="SUPFAM" id="SSF52540">
    <property type="entry name" value="P-loop containing nucleoside triphosphate hydrolases"/>
    <property type="match status" value="1"/>
</dbReference>
<keyword evidence="4" id="KW-1003">Cell membrane</keyword>
<dbReference type="EMBL" id="JAEKJZ010000005">
    <property type="protein sequence ID" value="MBN9672749.1"/>
    <property type="molecule type" value="Genomic_DNA"/>
</dbReference>
<evidence type="ECO:0000256" key="7">
    <source>
        <dbReference type="ARBA" id="ARBA00022840"/>
    </source>
</evidence>
<dbReference type="Pfam" id="PF00664">
    <property type="entry name" value="ABC_membrane"/>
    <property type="match status" value="1"/>
</dbReference>
<evidence type="ECO:0000256" key="8">
    <source>
        <dbReference type="ARBA" id="ARBA00022989"/>
    </source>
</evidence>
<feature type="domain" description="ABC transporter" evidence="11">
    <location>
        <begin position="311"/>
        <end position="547"/>
    </location>
</feature>
<evidence type="ECO:0000256" key="1">
    <source>
        <dbReference type="ARBA" id="ARBA00004651"/>
    </source>
</evidence>
<dbReference type="NCBIfam" id="TIGR01842">
    <property type="entry name" value="type_I_sec_PrtD"/>
    <property type="match status" value="1"/>
</dbReference>
<keyword evidence="3" id="KW-0813">Transport</keyword>
<dbReference type="GO" id="GO:0030253">
    <property type="term" value="P:protein secretion by the type I secretion system"/>
    <property type="evidence" value="ECO:0007669"/>
    <property type="project" value="InterPro"/>
</dbReference>
<dbReference type="InterPro" id="IPR039421">
    <property type="entry name" value="Type_1_exporter"/>
</dbReference>
<dbReference type="CDD" id="cd03246">
    <property type="entry name" value="ABCC_Protease_Secretion"/>
    <property type="match status" value="1"/>
</dbReference>
<dbReference type="PROSITE" id="PS50893">
    <property type="entry name" value="ABC_TRANSPORTER_2"/>
    <property type="match status" value="1"/>
</dbReference>
<dbReference type="SMART" id="SM00382">
    <property type="entry name" value="AAA"/>
    <property type="match status" value="1"/>
</dbReference>
<feature type="domain" description="ABC transmembrane type-1" evidence="12">
    <location>
        <begin position="2"/>
        <end position="280"/>
    </location>
</feature>
<evidence type="ECO:0000256" key="9">
    <source>
        <dbReference type="ARBA" id="ARBA00023136"/>
    </source>
</evidence>
<evidence type="ECO:0000256" key="5">
    <source>
        <dbReference type="ARBA" id="ARBA00022692"/>
    </source>
</evidence>
<feature type="transmembrane region" description="Helical" evidence="10">
    <location>
        <begin position="31"/>
        <end position="51"/>
    </location>
</feature>
<dbReference type="InterPro" id="IPR003593">
    <property type="entry name" value="AAA+_ATPase"/>
</dbReference>
<organism evidence="13 14">
    <name type="scientific">Roseibium aggregatum</name>
    <dbReference type="NCBI Taxonomy" id="187304"/>
    <lineage>
        <taxon>Bacteria</taxon>
        <taxon>Pseudomonadati</taxon>
        <taxon>Pseudomonadota</taxon>
        <taxon>Alphaproteobacteria</taxon>
        <taxon>Hyphomicrobiales</taxon>
        <taxon>Stappiaceae</taxon>
        <taxon>Roseibium</taxon>
    </lineage>
</organism>
<keyword evidence="8 10" id="KW-1133">Transmembrane helix</keyword>
<feature type="transmembrane region" description="Helical" evidence="10">
    <location>
        <begin position="125"/>
        <end position="151"/>
    </location>
</feature>
<comment type="subcellular location">
    <subcellularLocation>
        <location evidence="1">Cell membrane</location>
        <topology evidence="1">Multi-pass membrane protein</topology>
    </subcellularLocation>
</comment>
<dbReference type="InterPro" id="IPR003439">
    <property type="entry name" value="ABC_transporter-like_ATP-bd"/>
</dbReference>
<comment type="similarity">
    <text evidence="2">Belongs to the ABC transporter superfamily.</text>
</comment>
<dbReference type="SUPFAM" id="SSF90123">
    <property type="entry name" value="ABC transporter transmembrane region"/>
    <property type="match status" value="1"/>
</dbReference>
<dbReference type="Proteomes" id="UP000664096">
    <property type="component" value="Unassembled WGS sequence"/>
</dbReference>
<dbReference type="FunFam" id="3.40.50.300:FF:001444">
    <property type="entry name" value="ABC transporter ATP-binding protein"/>
    <property type="match status" value="1"/>
</dbReference>
<gene>
    <name evidence="13" type="ORF">JF539_20510</name>
</gene>
<evidence type="ECO:0000259" key="11">
    <source>
        <dbReference type="PROSITE" id="PS50893"/>
    </source>
</evidence>
<dbReference type="AlphaFoldDB" id="A0A939J6F6"/>
<evidence type="ECO:0000256" key="3">
    <source>
        <dbReference type="ARBA" id="ARBA00022448"/>
    </source>
</evidence>
<dbReference type="GO" id="GO:0005886">
    <property type="term" value="C:plasma membrane"/>
    <property type="evidence" value="ECO:0007669"/>
    <property type="project" value="UniProtKB-SubCell"/>
</dbReference>
<dbReference type="InterPro" id="IPR011527">
    <property type="entry name" value="ABC1_TM_dom"/>
</dbReference>
<dbReference type="Gene3D" id="3.40.50.300">
    <property type="entry name" value="P-loop containing nucleotide triphosphate hydrolases"/>
    <property type="match status" value="1"/>
</dbReference>
<evidence type="ECO:0000256" key="6">
    <source>
        <dbReference type="ARBA" id="ARBA00022741"/>
    </source>
</evidence>
<keyword evidence="6" id="KW-0547">Nucleotide-binding</keyword>